<proteinExistence type="predicted"/>
<dbReference type="AlphaFoldDB" id="X8DXS3"/>
<dbReference type="PATRIC" id="fig|1299334.3.peg.1123"/>
<evidence type="ECO:0000313" key="1">
    <source>
        <dbReference type="EMBL" id="EUA73457.1"/>
    </source>
</evidence>
<protein>
    <submittedName>
        <fullName evidence="1">Uncharacterized protein</fullName>
    </submittedName>
</protein>
<organism evidence="1">
    <name type="scientific">Mycobacterium xenopi 4042</name>
    <dbReference type="NCBI Taxonomy" id="1299334"/>
    <lineage>
        <taxon>Bacteria</taxon>
        <taxon>Bacillati</taxon>
        <taxon>Actinomycetota</taxon>
        <taxon>Actinomycetes</taxon>
        <taxon>Mycobacteriales</taxon>
        <taxon>Mycobacteriaceae</taxon>
        <taxon>Mycobacterium</taxon>
    </lineage>
</organism>
<comment type="caution">
    <text evidence="1">The sequence shown here is derived from an EMBL/GenBank/DDBJ whole genome shotgun (WGS) entry which is preliminary data.</text>
</comment>
<reference evidence="1" key="1">
    <citation type="submission" date="2014-01" db="EMBL/GenBank/DDBJ databases">
        <authorList>
            <person name="Brown-Elliot B."/>
            <person name="Wallace R."/>
            <person name="Lenaerts A."/>
            <person name="Ordway D."/>
            <person name="DeGroote M.A."/>
            <person name="Parker T."/>
            <person name="Sizemore C."/>
            <person name="Tallon L.J."/>
            <person name="Sadzewicz L.K."/>
            <person name="Sengamalay N."/>
            <person name="Fraser C.M."/>
            <person name="Hine E."/>
            <person name="Shefchek K.A."/>
            <person name="Das S.P."/>
            <person name="Tettelin H."/>
        </authorList>
    </citation>
    <scope>NUCLEOTIDE SEQUENCE [LARGE SCALE GENOMIC DNA]</scope>
    <source>
        <strain evidence="1">4042</strain>
    </source>
</reference>
<sequence>MDENKARALANQVDVMIWREGFSLPLFQSPGDIAVRSDLANYGAFGLADVVYPAIGFTRD</sequence>
<name>X8DXS3_MYCXE</name>
<gene>
    <name evidence="1" type="ORF">I553_9613</name>
</gene>
<accession>X8DXS3</accession>
<dbReference type="EMBL" id="JAOB01000011">
    <property type="protein sequence ID" value="EUA73457.1"/>
    <property type="molecule type" value="Genomic_DNA"/>
</dbReference>